<organism evidence="3 4">
    <name type="scientific">Mesonia phycicola</name>
    <dbReference type="NCBI Taxonomy" id="579105"/>
    <lineage>
        <taxon>Bacteria</taxon>
        <taxon>Pseudomonadati</taxon>
        <taxon>Bacteroidota</taxon>
        <taxon>Flavobacteriia</taxon>
        <taxon>Flavobacteriales</taxon>
        <taxon>Flavobacteriaceae</taxon>
        <taxon>Mesonia</taxon>
    </lineage>
</organism>
<gene>
    <name evidence="3" type="ORF">SAMN04488096_102118</name>
</gene>
<sequence>MITLLKKRKVQYLLIIIILSPILFIGASNYFIEKNSINKTYFNTSQIPQNKVGLVLGTSKKLQNGNINLYFKYRIEATVALYKEEKIEFILVSGDNSSKNYDEPSDFKEELIKFGIPEDKIFLDYAGFRTLDSVIRAKEIFGQNNITIISQQFHNERAIYIAEHNGINAVGFNAKNVSYAYGIRVQLREYLARSKVFLDILFHVKPKFLGDKVKIS</sequence>
<evidence type="ECO:0000256" key="1">
    <source>
        <dbReference type="SAM" id="Phobius"/>
    </source>
</evidence>
<dbReference type="GO" id="GO:0005886">
    <property type="term" value="C:plasma membrane"/>
    <property type="evidence" value="ECO:0007669"/>
    <property type="project" value="TreeGrafter"/>
</dbReference>
<keyword evidence="1" id="KW-1133">Transmembrane helix</keyword>
<dbReference type="STRING" id="579105.SAMN04488096_102118"/>
<dbReference type="Proteomes" id="UP000184225">
    <property type="component" value="Unassembled WGS sequence"/>
</dbReference>
<keyword evidence="4" id="KW-1185">Reference proteome</keyword>
<dbReference type="InterPro" id="IPR003848">
    <property type="entry name" value="DUF218"/>
</dbReference>
<dbReference type="Pfam" id="PF02698">
    <property type="entry name" value="DUF218"/>
    <property type="match status" value="1"/>
</dbReference>
<reference evidence="3 4" key="1">
    <citation type="submission" date="2016-11" db="EMBL/GenBank/DDBJ databases">
        <authorList>
            <person name="Jaros S."/>
            <person name="Januszkiewicz K."/>
            <person name="Wedrychowicz H."/>
        </authorList>
    </citation>
    <scope>NUCLEOTIDE SEQUENCE [LARGE SCALE GENOMIC DNA]</scope>
    <source>
        <strain evidence="3 4">DSM 21425</strain>
    </source>
</reference>
<protein>
    <submittedName>
        <fullName evidence="3">SanA protein</fullName>
    </submittedName>
</protein>
<keyword evidence="1" id="KW-0812">Transmembrane</keyword>
<dbReference type="PANTHER" id="PTHR30336">
    <property type="entry name" value="INNER MEMBRANE PROTEIN, PROBABLE PERMEASE"/>
    <property type="match status" value="1"/>
</dbReference>
<dbReference type="AlphaFoldDB" id="A0A1M6BLV6"/>
<evidence type="ECO:0000313" key="4">
    <source>
        <dbReference type="Proteomes" id="UP000184225"/>
    </source>
</evidence>
<evidence type="ECO:0000259" key="2">
    <source>
        <dbReference type="Pfam" id="PF02698"/>
    </source>
</evidence>
<dbReference type="EMBL" id="FQYY01000002">
    <property type="protein sequence ID" value="SHI49684.1"/>
    <property type="molecule type" value="Genomic_DNA"/>
</dbReference>
<proteinExistence type="predicted"/>
<dbReference type="InterPro" id="IPR051599">
    <property type="entry name" value="Cell_Envelope_Assoc"/>
</dbReference>
<dbReference type="PANTHER" id="PTHR30336:SF6">
    <property type="entry name" value="INTEGRAL MEMBRANE PROTEIN"/>
    <property type="match status" value="1"/>
</dbReference>
<feature type="domain" description="DUF218" evidence="2">
    <location>
        <begin position="54"/>
        <end position="191"/>
    </location>
</feature>
<accession>A0A1M6BLV6</accession>
<evidence type="ECO:0000313" key="3">
    <source>
        <dbReference type="EMBL" id="SHI49684.1"/>
    </source>
</evidence>
<feature type="transmembrane region" description="Helical" evidence="1">
    <location>
        <begin position="12"/>
        <end position="32"/>
    </location>
</feature>
<keyword evidence="1" id="KW-0472">Membrane</keyword>
<dbReference type="CDD" id="cd06259">
    <property type="entry name" value="YdcF-like"/>
    <property type="match status" value="1"/>
</dbReference>
<name>A0A1M6BLV6_9FLAO</name>